<dbReference type="AlphaFoldDB" id="A0A397ILR1"/>
<dbReference type="PANTHER" id="PTHR31669:SF251">
    <property type="entry name" value="PROTEIN FAR1-RELATED SEQUENCE"/>
    <property type="match status" value="1"/>
</dbReference>
<reference evidence="4 5" key="1">
    <citation type="submission" date="2018-08" db="EMBL/GenBank/DDBJ databases">
        <title>Genome and evolution of the arbuscular mycorrhizal fungus Diversispora epigaea (formerly Glomus versiforme) and its bacterial endosymbionts.</title>
        <authorList>
            <person name="Sun X."/>
            <person name="Fei Z."/>
            <person name="Harrison M."/>
        </authorList>
    </citation>
    <scope>NUCLEOTIDE SEQUENCE [LARGE SCALE GENOMIC DNA]</scope>
    <source>
        <strain evidence="4 5">IT104</strain>
    </source>
</reference>
<keyword evidence="1" id="KW-0479">Metal-binding</keyword>
<evidence type="ECO:0000313" key="5">
    <source>
        <dbReference type="Proteomes" id="UP000266861"/>
    </source>
</evidence>
<keyword evidence="5" id="KW-1185">Reference proteome</keyword>
<dbReference type="EMBL" id="PQFF01000178">
    <property type="protein sequence ID" value="RHZ76861.1"/>
    <property type="molecule type" value="Genomic_DNA"/>
</dbReference>
<keyword evidence="1" id="KW-0862">Zinc</keyword>
<dbReference type="GO" id="GO:0006355">
    <property type="term" value="P:regulation of DNA-templated transcription"/>
    <property type="evidence" value="ECO:0007669"/>
    <property type="project" value="InterPro"/>
</dbReference>
<comment type="caution">
    <text evidence="4">The sequence shown here is derived from an EMBL/GenBank/DDBJ whole genome shotgun (WGS) entry which is preliminary data.</text>
</comment>
<evidence type="ECO:0000259" key="3">
    <source>
        <dbReference type="PROSITE" id="PS50966"/>
    </source>
</evidence>
<feature type="domain" description="SWIM-type" evidence="3">
    <location>
        <begin position="378"/>
        <end position="412"/>
    </location>
</feature>
<dbReference type="InterPro" id="IPR031052">
    <property type="entry name" value="FHY3/FAR1"/>
</dbReference>
<keyword evidence="1" id="KW-0863">Zinc-finger</keyword>
<dbReference type="PANTHER" id="PTHR31669">
    <property type="entry name" value="PROTEIN FAR1-RELATED SEQUENCE 10-RELATED"/>
    <property type="match status" value="1"/>
</dbReference>
<accession>A0A397ILR1</accession>
<dbReference type="PROSITE" id="PS50966">
    <property type="entry name" value="ZF_SWIM"/>
    <property type="match status" value="1"/>
</dbReference>
<organism evidence="4 5">
    <name type="scientific">Diversispora epigaea</name>
    <dbReference type="NCBI Taxonomy" id="1348612"/>
    <lineage>
        <taxon>Eukaryota</taxon>
        <taxon>Fungi</taxon>
        <taxon>Fungi incertae sedis</taxon>
        <taxon>Mucoromycota</taxon>
        <taxon>Glomeromycotina</taxon>
        <taxon>Glomeromycetes</taxon>
        <taxon>Diversisporales</taxon>
        <taxon>Diversisporaceae</taxon>
        <taxon>Diversispora</taxon>
    </lineage>
</organism>
<feature type="region of interest" description="Disordered" evidence="2">
    <location>
        <begin position="535"/>
        <end position="563"/>
    </location>
</feature>
<feature type="compositionally biased region" description="Basic residues" evidence="2">
    <location>
        <begin position="552"/>
        <end position="563"/>
    </location>
</feature>
<dbReference type="Proteomes" id="UP000266861">
    <property type="component" value="Unassembled WGS sequence"/>
</dbReference>
<evidence type="ECO:0000256" key="1">
    <source>
        <dbReference type="PROSITE-ProRule" id="PRU00325"/>
    </source>
</evidence>
<dbReference type="GO" id="GO:0008270">
    <property type="term" value="F:zinc ion binding"/>
    <property type="evidence" value="ECO:0007669"/>
    <property type="project" value="UniProtKB-KW"/>
</dbReference>
<sequence length="597" mass="68947">MNTFEENLLPFNCTNETNKNRSNKSIEAPLYKGKIFNTWQEAFDTIESDYVTKSTSKQTTTKRIGCTWHINLSEPIAENSFNHVYITTFHNTHSHNLNPNIIQFGDNKQIPLEIMKEIEFLTVQSTDNLYPQVIMTDADPAVHAAIRSTFLTTYPMHCTFHIGQNLIKKLQRLLGQKFQEFLSKFYIVRNMLHKPFFELKCQDLINLYPEAKNYLNTLYNTKEAWAHPWTCQQFTAGLHASSPVESINAWIKGLHASSPVESINAWIKGYIFNSNISLCELGDIIDKRQSSEDKNHQLILWKAAINEIHQSVFYDAYQINQETINEFKEYDFLSNQHLEDLPDAHQITASCMIADVNKEQISSMWAVSVGNKLMEKHFIILLTNGSHYCSCLSLINRGIVCRHYFQIMLRSSLAKFHLRLIPSRWYYKNKDPSKEPFLVANKFEDENAPIIPESNIPFLAAVNQTTMPDSISNHERLTDIQLYGKITGLTHKVTMKAIRNKDIRIIDILENYLQDENENVDENMNNISEHIEDLESDKENNSSVLKNPNRQTKPKGRPKGTKRLKAFHEKTNTISSGVNKQYKCGNCESMFLGFINQ</sequence>
<dbReference type="OrthoDB" id="2431635at2759"/>
<dbReference type="InterPro" id="IPR007527">
    <property type="entry name" value="Znf_SWIM"/>
</dbReference>
<dbReference type="STRING" id="1348612.A0A397ILR1"/>
<proteinExistence type="predicted"/>
<protein>
    <recommendedName>
        <fullName evidence="3">SWIM-type domain-containing protein</fullName>
    </recommendedName>
</protein>
<feature type="compositionally biased region" description="Polar residues" evidence="2">
    <location>
        <begin position="541"/>
        <end position="551"/>
    </location>
</feature>
<gene>
    <name evidence="4" type="ORF">Glove_188g71</name>
</gene>
<evidence type="ECO:0000313" key="4">
    <source>
        <dbReference type="EMBL" id="RHZ76861.1"/>
    </source>
</evidence>
<name>A0A397ILR1_9GLOM</name>
<evidence type="ECO:0000256" key="2">
    <source>
        <dbReference type="SAM" id="MobiDB-lite"/>
    </source>
</evidence>